<feature type="domain" description="Solute-binding protein family 3/N-terminal" evidence="1">
    <location>
        <begin position="5"/>
        <end position="211"/>
    </location>
</feature>
<dbReference type="SUPFAM" id="SSF53850">
    <property type="entry name" value="Periplasmic binding protein-like II"/>
    <property type="match status" value="1"/>
</dbReference>
<proteinExistence type="predicted"/>
<reference evidence="2 3" key="1">
    <citation type="submission" date="2018-12" db="EMBL/GenBank/DDBJ databases">
        <title>Rubrispira sanarue gen. nov., sp., nov., a member of the order Silvanigrellales, isolated from a brackish lake in Hamamatsu Japan.</title>
        <authorList>
            <person name="Maejima Y."/>
            <person name="Iino T."/>
            <person name="Muraguchi Y."/>
            <person name="Fukuda K."/>
            <person name="Nojiri H."/>
            <person name="Ohkuma M."/>
            <person name="Moriuchi R."/>
            <person name="Dohra H."/>
            <person name="Kimbara K."/>
            <person name="Shintani M."/>
        </authorList>
    </citation>
    <scope>NUCLEOTIDE SEQUENCE [LARGE SCALE GENOMIC DNA]</scope>
    <source>
        <strain evidence="2 3">RF1110005</strain>
    </source>
</reference>
<evidence type="ECO:0000259" key="1">
    <source>
        <dbReference type="Pfam" id="PF00497"/>
    </source>
</evidence>
<sequence>MEESANGKLAGLGGEIIAKAFKAKNIKINLEWRPWARAYKEALDNKDKKSFIIPLTRIPEREEKFIWASKIYSAHAVFITMKKGKRIDSFLEAKNATIGVLTSSSYRAMLVRPENGLDVDKISENPIDIRNFKKLIGKRIDTWFTIDIVASYAIDILAKDENLTQKDFVIGNPVAIQEKYIGTTSETPPELISKVQDAVESFKQTQEYKKLIGLIKKTGKDSFKK</sequence>
<dbReference type="EMBL" id="AP019368">
    <property type="protein sequence ID" value="BBH53797.1"/>
    <property type="molecule type" value="Genomic_DNA"/>
</dbReference>
<name>A0A4V0P2N0_FLUSA</name>
<organism evidence="2 3">
    <name type="scientific">Fluviispira sanaruensis</name>
    <dbReference type="NCBI Taxonomy" id="2493639"/>
    <lineage>
        <taxon>Bacteria</taxon>
        <taxon>Pseudomonadati</taxon>
        <taxon>Bdellovibrionota</taxon>
        <taxon>Oligoflexia</taxon>
        <taxon>Silvanigrellales</taxon>
        <taxon>Silvanigrellaceae</taxon>
        <taxon>Fluviispira</taxon>
    </lineage>
</organism>
<dbReference type="InterPro" id="IPR001638">
    <property type="entry name" value="Solute-binding_3/MltF_N"/>
</dbReference>
<dbReference type="Gene3D" id="3.40.190.10">
    <property type="entry name" value="Periplasmic binding protein-like II"/>
    <property type="match status" value="2"/>
</dbReference>
<keyword evidence="3" id="KW-1185">Reference proteome</keyword>
<dbReference type="PANTHER" id="PTHR38834">
    <property type="entry name" value="PERIPLASMIC SUBSTRATE BINDING PROTEIN FAMILY 3"/>
    <property type="match status" value="1"/>
</dbReference>
<protein>
    <recommendedName>
        <fullName evidence="1">Solute-binding protein family 3/N-terminal domain-containing protein</fullName>
    </recommendedName>
</protein>
<dbReference type="AlphaFoldDB" id="A0A4V0P2N0"/>
<evidence type="ECO:0000313" key="3">
    <source>
        <dbReference type="Proteomes" id="UP000291236"/>
    </source>
</evidence>
<dbReference type="KEGG" id="sbf:JCM31447_22470"/>
<dbReference type="PANTHER" id="PTHR38834:SF3">
    <property type="entry name" value="SOLUTE-BINDING PROTEIN FAMILY 3_N-TERMINAL DOMAIN-CONTAINING PROTEIN"/>
    <property type="match status" value="1"/>
</dbReference>
<gene>
    <name evidence="2" type="ORF">JCM31447_22470</name>
</gene>
<evidence type="ECO:0000313" key="2">
    <source>
        <dbReference type="EMBL" id="BBH53797.1"/>
    </source>
</evidence>
<dbReference type="Proteomes" id="UP000291236">
    <property type="component" value="Chromosome"/>
</dbReference>
<dbReference type="Pfam" id="PF00497">
    <property type="entry name" value="SBP_bac_3"/>
    <property type="match status" value="1"/>
</dbReference>
<accession>A0A4V0P2N0</accession>